<comment type="caution">
    <text evidence="2">The sequence shown here is derived from an EMBL/GenBank/DDBJ whole genome shotgun (WGS) entry which is preliminary data.</text>
</comment>
<sequence>MIDLTGVRGARPTFPSGKKHVARLAARTTKVVTKYDGMVSNRHSEDLRYEHLVAFTIKASAPLRRGDRKIDNRTNLIVGEVTSGTPPDLTFLQDSTANPRVPPIQPSVTSVPRRPRAN</sequence>
<organism evidence="2 3">
    <name type="scientific">Ensete ventricosum</name>
    <name type="common">Abyssinian banana</name>
    <name type="synonym">Musa ensete</name>
    <dbReference type="NCBI Taxonomy" id="4639"/>
    <lineage>
        <taxon>Eukaryota</taxon>
        <taxon>Viridiplantae</taxon>
        <taxon>Streptophyta</taxon>
        <taxon>Embryophyta</taxon>
        <taxon>Tracheophyta</taxon>
        <taxon>Spermatophyta</taxon>
        <taxon>Magnoliopsida</taxon>
        <taxon>Liliopsida</taxon>
        <taxon>Zingiberales</taxon>
        <taxon>Musaceae</taxon>
        <taxon>Ensete</taxon>
    </lineage>
</organism>
<proteinExistence type="predicted"/>
<accession>A0A426XKY7</accession>
<evidence type="ECO:0000256" key="1">
    <source>
        <dbReference type="SAM" id="MobiDB-lite"/>
    </source>
</evidence>
<reference evidence="2 3" key="1">
    <citation type="journal article" date="2014" name="Agronomy (Basel)">
        <title>A Draft Genome Sequence for Ensete ventricosum, the Drought-Tolerant Tree Against Hunger.</title>
        <authorList>
            <person name="Harrison J."/>
            <person name="Moore K.A."/>
            <person name="Paszkiewicz K."/>
            <person name="Jones T."/>
            <person name="Grant M."/>
            <person name="Ambacheew D."/>
            <person name="Muzemil S."/>
            <person name="Studholme D.J."/>
        </authorList>
    </citation>
    <scope>NUCLEOTIDE SEQUENCE [LARGE SCALE GENOMIC DNA]</scope>
</reference>
<name>A0A426XKY7_ENSVE</name>
<protein>
    <submittedName>
        <fullName evidence="2">Uncharacterized protein</fullName>
    </submittedName>
</protein>
<dbReference type="AlphaFoldDB" id="A0A426XKY7"/>
<evidence type="ECO:0000313" key="3">
    <source>
        <dbReference type="Proteomes" id="UP000287651"/>
    </source>
</evidence>
<gene>
    <name evidence="2" type="ORF">B296_00039026</name>
</gene>
<feature type="region of interest" description="Disordered" evidence="1">
    <location>
        <begin position="81"/>
        <end position="118"/>
    </location>
</feature>
<evidence type="ECO:0000313" key="2">
    <source>
        <dbReference type="EMBL" id="RRT40169.1"/>
    </source>
</evidence>
<dbReference type="Proteomes" id="UP000287651">
    <property type="component" value="Unassembled WGS sequence"/>
</dbReference>
<dbReference type="EMBL" id="AMZH03019595">
    <property type="protein sequence ID" value="RRT40169.1"/>
    <property type="molecule type" value="Genomic_DNA"/>
</dbReference>